<comment type="caution">
    <text evidence="1">The sequence shown here is derived from an EMBL/GenBank/DDBJ whole genome shotgun (WGS) entry which is preliminary data.</text>
</comment>
<name>A0ABR8BWQ5_APHFL</name>
<sequence>MTNITNILKQATDGLLMTSESEYPFEVFAWESAVLNEATVLKKTGHSQETPVKLVEIDDFFRNSVTAEDWHEDEEKATVKKFQNLVNLLKTNLIDLQVYKIGNREIDVYITGNTPDGIAGVSTKVIET</sequence>
<organism evidence="1 2">
    <name type="scientific">Aphanizomenon flos-aquae FACHB-1040</name>
    <dbReference type="NCBI Taxonomy" id="2692887"/>
    <lineage>
        <taxon>Bacteria</taxon>
        <taxon>Bacillati</taxon>
        <taxon>Cyanobacteriota</taxon>
        <taxon>Cyanophyceae</taxon>
        <taxon>Nostocales</taxon>
        <taxon>Aphanizomenonaceae</taxon>
        <taxon>Aphanizomenon</taxon>
    </lineage>
</organism>
<dbReference type="Proteomes" id="UP000606721">
    <property type="component" value="Unassembled WGS sequence"/>
</dbReference>
<reference evidence="1 2" key="1">
    <citation type="journal article" date="2020" name="ISME J.">
        <title>Comparative genomics reveals insights into cyanobacterial evolution and habitat adaptation.</title>
        <authorList>
            <person name="Chen M.Y."/>
            <person name="Teng W.K."/>
            <person name="Zhao L."/>
            <person name="Hu C.X."/>
            <person name="Zhou Y.K."/>
            <person name="Han B.P."/>
            <person name="Song L.R."/>
            <person name="Shu W.S."/>
        </authorList>
    </citation>
    <scope>NUCLEOTIDE SEQUENCE [LARGE SCALE GENOMIC DNA]</scope>
    <source>
        <strain evidence="1 2">FACHB-1040</strain>
    </source>
</reference>
<keyword evidence="2" id="KW-1185">Reference proteome</keyword>
<gene>
    <name evidence="1" type="ORF">H6F99_14020</name>
</gene>
<dbReference type="EMBL" id="JACJQT010000034">
    <property type="protein sequence ID" value="MBD2279369.1"/>
    <property type="molecule type" value="Genomic_DNA"/>
</dbReference>
<evidence type="ECO:0000313" key="1">
    <source>
        <dbReference type="EMBL" id="MBD2279369.1"/>
    </source>
</evidence>
<dbReference type="SUPFAM" id="SSF82602">
    <property type="entry name" value="Nuclease A inhibitor (NuiA)"/>
    <property type="match status" value="1"/>
</dbReference>
<evidence type="ECO:0000313" key="2">
    <source>
        <dbReference type="Proteomes" id="UP000606721"/>
    </source>
</evidence>
<dbReference type="RefSeq" id="WP_053541310.1">
    <property type="nucleotide sequence ID" value="NZ_JACJQT010000034.1"/>
</dbReference>
<proteinExistence type="predicted"/>
<dbReference type="InterPro" id="IPR036587">
    <property type="entry name" value="NucleaseA_inhib-like_sf"/>
</dbReference>
<dbReference type="InterPro" id="IPR012489">
    <property type="entry name" value="NucleaseA_inhib-like"/>
</dbReference>
<dbReference type="Gene3D" id="3.40.1460.10">
    <property type="entry name" value="Nuclease A inhibitor-like"/>
    <property type="match status" value="1"/>
</dbReference>
<accession>A0ABR8BWQ5</accession>
<dbReference type="Pfam" id="PF07924">
    <property type="entry name" value="NuiA"/>
    <property type="match status" value="1"/>
</dbReference>
<protein>
    <submittedName>
        <fullName evidence="1">Nuclease A inhibitor family protein</fullName>
    </submittedName>
</protein>